<dbReference type="InterPro" id="IPR036388">
    <property type="entry name" value="WH-like_DNA-bd_sf"/>
</dbReference>
<evidence type="ECO:0000259" key="4">
    <source>
        <dbReference type="PROSITE" id="PS51071"/>
    </source>
</evidence>
<dbReference type="SUPFAM" id="SSF46689">
    <property type="entry name" value="Homeodomain-like"/>
    <property type="match status" value="1"/>
</dbReference>
<name>A0ABY5I4T5_9FIRM</name>
<evidence type="ECO:0000313" key="7">
    <source>
        <dbReference type="Proteomes" id="UP001060112"/>
    </source>
</evidence>
<sequence length="278" mass="32684">MNIFTKIKQIDHFTESEKIFASYIINYPHEVLTLDLQQLVKKSYVSSSTIYRVIEKLGLSGLNQLKVQISLQLENRKQEKQDVDYNYPFHKLNTHHQIMSKMLSLYDQTLKSTFNLVDLDVFLEVIQTLYNANNIIMFPSIGNYFMVESFQQNMLEIGVSVEVVKERFYQHWTAQSCKKSDVVVIVSYAGKTPYLNEIVKTLKEKNVKMVLISSTVHIPFAKYIDYHLYFSSYEASEEKIASFSSRISLQYLLDCIYACYFNRDYDKNLDFKINNYID</sequence>
<dbReference type="Proteomes" id="UP001060112">
    <property type="component" value="Chromosome"/>
</dbReference>
<evidence type="ECO:0000313" key="6">
    <source>
        <dbReference type="EMBL" id="UTY39058.1"/>
    </source>
</evidence>
<evidence type="ECO:0000259" key="5">
    <source>
        <dbReference type="PROSITE" id="PS51464"/>
    </source>
</evidence>
<dbReference type="CDD" id="cd05013">
    <property type="entry name" value="SIS_RpiR"/>
    <property type="match status" value="1"/>
</dbReference>
<keyword evidence="2" id="KW-0238">DNA-binding</keyword>
<dbReference type="InterPro" id="IPR046348">
    <property type="entry name" value="SIS_dom_sf"/>
</dbReference>
<dbReference type="Pfam" id="PF01418">
    <property type="entry name" value="HTH_6"/>
    <property type="match status" value="1"/>
</dbReference>
<dbReference type="PROSITE" id="PS51464">
    <property type="entry name" value="SIS"/>
    <property type="match status" value="1"/>
</dbReference>
<dbReference type="EMBL" id="CP101620">
    <property type="protein sequence ID" value="UTY39058.1"/>
    <property type="molecule type" value="Genomic_DNA"/>
</dbReference>
<dbReference type="InterPro" id="IPR047640">
    <property type="entry name" value="RpiR-like"/>
</dbReference>
<gene>
    <name evidence="6" type="ORF">NMU03_15995</name>
</gene>
<proteinExistence type="predicted"/>
<evidence type="ECO:0000256" key="2">
    <source>
        <dbReference type="ARBA" id="ARBA00023125"/>
    </source>
</evidence>
<dbReference type="PANTHER" id="PTHR30514">
    <property type="entry name" value="GLUCOKINASE"/>
    <property type="match status" value="1"/>
</dbReference>
<dbReference type="Gene3D" id="3.40.50.10490">
    <property type="entry name" value="Glucose-6-phosphate isomerase like protein, domain 1"/>
    <property type="match status" value="1"/>
</dbReference>
<dbReference type="InterPro" id="IPR009057">
    <property type="entry name" value="Homeodomain-like_sf"/>
</dbReference>
<evidence type="ECO:0000256" key="1">
    <source>
        <dbReference type="ARBA" id="ARBA00023015"/>
    </source>
</evidence>
<dbReference type="InterPro" id="IPR035472">
    <property type="entry name" value="RpiR-like_SIS"/>
</dbReference>
<dbReference type="PANTHER" id="PTHR30514:SF10">
    <property type="entry name" value="MURR_RPIR FAMILY TRANSCRIPTIONAL REGULATOR"/>
    <property type="match status" value="1"/>
</dbReference>
<dbReference type="InterPro" id="IPR000281">
    <property type="entry name" value="HTH_RpiR"/>
</dbReference>
<dbReference type="RefSeq" id="WP_290139901.1">
    <property type="nucleotide sequence ID" value="NZ_CP101620.1"/>
</dbReference>
<feature type="domain" description="SIS" evidence="5">
    <location>
        <begin position="125"/>
        <end position="266"/>
    </location>
</feature>
<accession>A0ABY5I4T5</accession>
<keyword evidence="3" id="KW-0804">Transcription</keyword>
<evidence type="ECO:0000256" key="3">
    <source>
        <dbReference type="ARBA" id="ARBA00023163"/>
    </source>
</evidence>
<protein>
    <submittedName>
        <fullName evidence="6">MurR/RpiR family transcriptional regulator</fullName>
    </submittedName>
</protein>
<dbReference type="Gene3D" id="1.10.10.10">
    <property type="entry name" value="Winged helix-like DNA-binding domain superfamily/Winged helix DNA-binding domain"/>
    <property type="match status" value="1"/>
</dbReference>
<keyword evidence="1" id="KW-0805">Transcription regulation</keyword>
<dbReference type="Pfam" id="PF01380">
    <property type="entry name" value="SIS"/>
    <property type="match status" value="1"/>
</dbReference>
<dbReference type="PROSITE" id="PS51071">
    <property type="entry name" value="HTH_RPIR"/>
    <property type="match status" value="1"/>
</dbReference>
<dbReference type="InterPro" id="IPR001347">
    <property type="entry name" value="SIS_dom"/>
</dbReference>
<reference evidence="6" key="1">
    <citation type="submission" date="2022-07" db="EMBL/GenBank/DDBJ databases">
        <title>Faecal culturing of patients with breast cancer.</title>
        <authorList>
            <person name="Teng N.M.Y."/>
            <person name="Kiu R."/>
            <person name="Evans R."/>
            <person name="Baker D.J."/>
            <person name="Zenner C."/>
            <person name="Robinson S.D."/>
            <person name="Hall L.J."/>
        </authorList>
    </citation>
    <scope>NUCLEOTIDE SEQUENCE</scope>
    <source>
        <strain evidence="6">LH1062</strain>
    </source>
</reference>
<dbReference type="SUPFAM" id="SSF53697">
    <property type="entry name" value="SIS domain"/>
    <property type="match status" value="1"/>
</dbReference>
<keyword evidence="7" id="KW-1185">Reference proteome</keyword>
<organism evidence="6 7">
    <name type="scientific">Allocoprobacillus halotolerans</name>
    <dbReference type="NCBI Taxonomy" id="2944914"/>
    <lineage>
        <taxon>Bacteria</taxon>
        <taxon>Bacillati</taxon>
        <taxon>Bacillota</taxon>
        <taxon>Erysipelotrichia</taxon>
        <taxon>Erysipelotrichales</taxon>
        <taxon>Erysipelotrichaceae</taxon>
        <taxon>Allocoprobacillus</taxon>
    </lineage>
</organism>
<feature type="domain" description="HTH rpiR-type" evidence="4">
    <location>
        <begin position="1"/>
        <end position="76"/>
    </location>
</feature>